<keyword evidence="1" id="KW-1133">Transmembrane helix</keyword>
<accession>A0ABQ9E8F0</accession>
<feature type="transmembrane region" description="Helical" evidence="1">
    <location>
        <begin position="62"/>
        <end position="87"/>
    </location>
</feature>
<gene>
    <name evidence="2" type="ORF">KUTeg_022178</name>
</gene>
<dbReference type="EMBL" id="JARBDR010000919">
    <property type="protein sequence ID" value="KAJ8300659.1"/>
    <property type="molecule type" value="Genomic_DNA"/>
</dbReference>
<comment type="caution">
    <text evidence="2">The sequence shown here is derived from an EMBL/GenBank/DDBJ whole genome shotgun (WGS) entry which is preliminary data.</text>
</comment>
<evidence type="ECO:0000313" key="2">
    <source>
        <dbReference type="EMBL" id="KAJ8300659.1"/>
    </source>
</evidence>
<keyword evidence="3" id="KW-1185">Reference proteome</keyword>
<proteinExistence type="predicted"/>
<organism evidence="2 3">
    <name type="scientific">Tegillarca granosa</name>
    <name type="common">Malaysian cockle</name>
    <name type="synonym">Anadara granosa</name>
    <dbReference type="NCBI Taxonomy" id="220873"/>
    <lineage>
        <taxon>Eukaryota</taxon>
        <taxon>Metazoa</taxon>
        <taxon>Spiralia</taxon>
        <taxon>Lophotrochozoa</taxon>
        <taxon>Mollusca</taxon>
        <taxon>Bivalvia</taxon>
        <taxon>Autobranchia</taxon>
        <taxon>Pteriomorphia</taxon>
        <taxon>Arcoida</taxon>
        <taxon>Arcoidea</taxon>
        <taxon>Arcidae</taxon>
        <taxon>Tegillarca</taxon>
    </lineage>
</organism>
<feature type="transmembrane region" description="Helical" evidence="1">
    <location>
        <begin position="142"/>
        <end position="167"/>
    </location>
</feature>
<keyword evidence="1" id="KW-0472">Membrane</keyword>
<evidence type="ECO:0000313" key="3">
    <source>
        <dbReference type="Proteomes" id="UP001217089"/>
    </source>
</evidence>
<protein>
    <submittedName>
        <fullName evidence="2">Uncharacterized protein</fullName>
    </submittedName>
</protein>
<reference evidence="2 3" key="1">
    <citation type="submission" date="2022-12" db="EMBL/GenBank/DDBJ databases">
        <title>Chromosome-level genome of Tegillarca granosa.</title>
        <authorList>
            <person name="Kim J."/>
        </authorList>
    </citation>
    <scope>NUCLEOTIDE SEQUENCE [LARGE SCALE GENOMIC DNA]</scope>
    <source>
        <strain evidence="2">Teg-2019</strain>
        <tissue evidence="2">Adductor muscle</tissue>
    </source>
</reference>
<dbReference type="Proteomes" id="UP001217089">
    <property type="component" value="Unassembled WGS sequence"/>
</dbReference>
<name>A0ABQ9E8F0_TEGGR</name>
<keyword evidence="1" id="KW-0812">Transmembrane</keyword>
<evidence type="ECO:0000256" key="1">
    <source>
        <dbReference type="SAM" id="Phobius"/>
    </source>
</evidence>
<sequence>MIFKEYIRSLNPTSLVNCDYNRVSTEKDKISGYAMQCSRSVPYHVPCREVLYICVMILQTELAVLILMIVISQWFCLRIFLLNLVLYKFMRTMGQSPVLTFLGLEIDTIEMYVRILAENVALLIIHCWNYKYKKSLERNCNLLQVFYIFLQGLYFLLSAQYTFYYAVIGLSKPFQRIRAQGLQLFTDSAGSQFGCGAVLKSPWSYFSWPKSWQSNSILCDLVFTCEFKSEQIAETFNEIADAFFDRNEQDSMN</sequence>